<name>A0A1B0D9Z8_PHLPP</name>
<feature type="region of interest" description="Disordered" evidence="1">
    <location>
        <begin position="1"/>
        <end position="94"/>
    </location>
</feature>
<evidence type="ECO:0000313" key="3">
    <source>
        <dbReference type="Proteomes" id="UP000092462"/>
    </source>
</evidence>
<accession>A0A1B0D9Z8</accession>
<feature type="region of interest" description="Disordered" evidence="1">
    <location>
        <begin position="162"/>
        <end position="189"/>
    </location>
</feature>
<reference evidence="2" key="1">
    <citation type="submission" date="2022-08" db="UniProtKB">
        <authorList>
            <consortium name="EnsemblMetazoa"/>
        </authorList>
    </citation>
    <scope>IDENTIFICATION</scope>
    <source>
        <strain evidence="2">Israel</strain>
    </source>
</reference>
<feature type="compositionally biased region" description="Basic and acidic residues" evidence="1">
    <location>
        <begin position="83"/>
        <end position="94"/>
    </location>
</feature>
<feature type="compositionally biased region" description="Low complexity" evidence="1">
    <location>
        <begin position="176"/>
        <end position="188"/>
    </location>
</feature>
<feature type="compositionally biased region" description="Low complexity" evidence="1">
    <location>
        <begin position="59"/>
        <end position="79"/>
    </location>
</feature>
<proteinExistence type="predicted"/>
<keyword evidence="3" id="KW-1185">Reference proteome</keyword>
<feature type="compositionally biased region" description="Basic and acidic residues" evidence="1">
    <location>
        <begin position="14"/>
        <end position="53"/>
    </location>
</feature>
<dbReference type="Proteomes" id="UP000092462">
    <property type="component" value="Unassembled WGS sequence"/>
</dbReference>
<protein>
    <submittedName>
        <fullName evidence="2">Uncharacterized protein</fullName>
    </submittedName>
</protein>
<feature type="compositionally biased region" description="Basic and acidic residues" evidence="1">
    <location>
        <begin position="162"/>
        <end position="171"/>
    </location>
</feature>
<sequence>MEEKEKSPSPALPAKKDIEQPKKPPEKPKEAVPERRVRQRSIEPVEEAPPERRVRVRNTENTVNAEASAKKPPVAKTPIKTPPKPEKIEPAKPDPKITSVLHLAPRGAKRKMKNMKTGTKISFQDTMHHLYPISKGDQLCPLGFHPQVRWPTRCKRCFRDYKEHGGKRNPEDIIASSPNLSDSSSKPPARIWTSSQNLSTIPSPESDDEVLGNEAKVDVVVHLPRRRHISYILSHAIYSLSARSASELPIYNSQKVFLETYNYYQVDP</sequence>
<dbReference type="VEuPathDB" id="VectorBase:PPAPM1_007772"/>
<dbReference type="EnsemblMetazoa" id="PPAI004503-RA">
    <property type="protein sequence ID" value="PPAI004503-PA"/>
    <property type="gene ID" value="PPAI004503"/>
</dbReference>
<evidence type="ECO:0000313" key="2">
    <source>
        <dbReference type="EnsemblMetazoa" id="PPAI004503-PA"/>
    </source>
</evidence>
<organism evidence="2 3">
    <name type="scientific">Phlebotomus papatasi</name>
    <name type="common">Sandfly</name>
    <dbReference type="NCBI Taxonomy" id="29031"/>
    <lineage>
        <taxon>Eukaryota</taxon>
        <taxon>Metazoa</taxon>
        <taxon>Ecdysozoa</taxon>
        <taxon>Arthropoda</taxon>
        <taxon>Hexapoda</taxon>
        <taxon>Insecta</taxon>
        <taxon>Pterygota</taxon>
        <taxon>Neoptera</taxon>
        <taxon>Endopterygota</taxon>
        <taxon>Diptera</taxon>
        <taxon>Nematocera</taxon>
        <taxon>Psychodoidea</taxon>
        <taxon>Psychodidae</taxon>
        <taxon>Phlebotomus</taxon>
        <taxon>Phlebotomus</taxon>
    </lineage>
</organism>
<dbReference type="AlphaFoldDB" id="A0A1B0D9Z8"/>
<dbReference type="EMBL" id="AJVK01028677">
    <property type="status" value="NOT_ANNOTATED_CDS"/>
    <property type="molecule type" value="Genomic_DNA"/>
</dbReference>
<evidence type="ECO:0000256" key="1">
    <source>
        <dbReference type="SAM" id="MobiDB-lite"/>
    </source>
</evidence>
<dbReference type="VEuPathDB" id="VectorBase:PPAI004503"/>